<dbReference type="Pfam" id="PF00078">
    <property type="entry name" value="RVT_1"/>
    <property type="match status" value="1"/>
</dbReference>
<organism evidence="2 3">
    <name type="scientific">Kryptolebias marmoratus</name>
    <name type="common">Mangrove killifish</name>
    <name type="synonym">Rivulus marmoratus</name>
    <dbReference type="NCBI Taxonomy" id="37003"/>
    <lineage>
        <taxon>Eukaryota</taxon>
        <taxon>Metazoa</taxon>
        <taxon>Chordata</taxon>
        <taxon>Craniata</taxon>
        <taxon>Vertebrata</taxon>
        <taxon>Euteleostomi</taxon>
        <taxon>Actinopterygii</taxon>
        <taxon>Neopterygii</taxon>
        <taxon>Teleostei</taxon>
        <taxon>Neoteleostei</taxon>
        <taxon>Acanthomorphata</taxon>
        <taxon>Ovalentaria</taxon>
        <taxon>Atherinomorphae</taxon>
        <taxon>Cyprinodontiformes</taxon>
        <taxon>Rivulidae</taxon>
        <taxon>Kryptolebias</taxon>
    </lineage>
</organism>
<evidence type="ECO:0000313" key="2">
    <source>
        <dbReference type="Ensembl" id="ENSKMAP00000012498.1"/>
    </source>
</evidence>
<dbReference type="Ensembl" id="ENSKMAT00000012683.1">
    <property type="protein sequence ID" value="ENSKMAP00000012498.1"/>
    <property type="gene ID" value="ENSKMAG00000009389.1"/>
</dbReference>
<dbReference type="InterPro" id="IPR000477">
    <property type="entry name" value="RT_dom"/>
</dbReference>
<feature type="domain" description="Reverse transcriptase" evidence="1">
    <location>
        <begin position="1"/>
        <end position="131"/>
    </location>
</feature>
<dbReference type="AlphaFoldDB" id="A0A3Q3A7S1"/>
<evidence type="ECO:0000313" key="3">
    <source>
        <dbReference type="Proteomes" id="UP000264800"/>
    </source>
</evidence>
<dbReference type="GeneTree" id="ENSGT01100000265596"/>
<reference evidence="2" key="2">
    <citation type="submission" date="2025-09" db="UniProtKB">
        <authorList>
            <consortium name="Ensembl"/>
        </authorList>
    </citation>
    <scope>IDENTIFICATION</scope>
</reference>
<reference evidence="2" key="1">
    <citation type="submission" date="2025-08" db="UniProtKB">
        <authorList>
            <consortium name="Ensembl"/>
        </authorList>
    </citation>
    <scope>IDENTIFICATION</scope>
</reference>
<dbReference type="STRING" id="37003.ENSKMAP00000012498"/>
<keyword evidence="3" id="KW-1185">Reference proteome</keyword>
<evidence type="ECO:0000259" key="1">
    <source>
        <dbReference type="PROSITE" id="PS50878"/>
    </source>
</evidence>
<protein>
    <recommendedName>
        <fullName evidence="1">Reverse transcriptase domain-containing protein</fullName>
    </recommendedName>
</protein>
<sequence length="213" mass="23900">MGLQVFLLYRYPQSSEFGVFTLWGSRQGCPLSPLLFVLSLEPLAQAPLQFLQFPLIVYTIIYGGDILLYLSNAVQCIPHVLATFEHYGMLSGFKINWQKSALMPLNQAMVNAPVHASILVTKNFVYLGVDISIIKMNNLIIQLLTPYSFASILHSNLSIHQCRSRFGPIILYLLSIWRRVAKIVGSFGFSLYKWCPLAGTSHNTPISKTVLFG</sequence>
<name>A0A3Q3A7S1_KRYMA</name>
<dbReference type="Proteomes" id="UP000264800">
    <property type="component" value="Unplaced"/>
</dbReference>
<dbReference type="PROSITE" id="PS50878">
    <property type="entry name" value="RT_POL"/>
    <property type="match status" value="1"/>
</dbReference>
<proteinExistence type="predicted"/>
<accession>A0A3Q3A7S1</accession>